<organism evidence="1">
    <name type="scientific">Candidatus Methanophaga sp. ANME-1 ERB7</name>
    <dbReference type="NCBI Taxonomy" id="2759913"/>
    <lineage>
        <taxon>Archaea</taxon>
        <taxon>Methanobacteriati</taxon>
        <taxon>Methanobacteriota</taxon>
        <taxon>Stenosarchaea group</taxon>
        <taxon>Methanomicrobia</taxon>
        <taxon>Candidatus Methanophagales</taxon>
        <taxon>Candidatus Methanophagaceae</taxon>
        <taxon>Candidatus Methanophaga</taxon>
    </lineage>
</organism>
<sequence>MDYVTSLKTCSEEVRAAIKWLEEIVVRFERRKYSCGNALYFYVLSKVKSPLLKEFLDASKRGWQLGICR</sequence>
<proteinExistence type="predicted"/>
<name>A0A7G9Z9F5_9EURY</name>
<gene>
    <name evidence="1" type="ORF">KGHFPOIM_00031</name>
</gene>
<protein>
    <submittedName>
        <fullName evidence="1">Uncharacterized protein</fullName>
    </submittedName>
</protein>
<reference evidence="1" key="1">
    <citation type="submission" date="2020-06" db="EMBL/GenBank/DDBJ databases">
        <title>Unique genomic features of the anaerobic methanotrophic archaea.</title>
        <authorList>
            <person name="Chadwick G.L."/>
            <person name="Skennerton C.T."/>
            <person name="Laso-Perez R."/>
            <person name="Leu A.O."/>
            <person name="Speth D.R."/>
            <person name="Yu H."/>
            <person name="Morgan-Lang C."/>
            <person name="Hatzenpichler R."/>
            <person name="Goudeau D."/>
            <person name="Malmstrom R."/>
            <person name="Brazelton W.J."/>
            <person name="Woyke T."/>
            <person name="Hallam S.J."/>
            <person name="Tyson G.W."/>
            <person name="Wegener G."/>
            <person name="Boetius A."/>
            <person name="Orphan V."/>
        </authorList>
    </citation>
    <scope>NUCLEOTIDE SEQUENCE</scope>
</reference>
<accession>A0A7G9Z9F5</accession>
<dbReference type="EMBL" id="MT631671">
    <property type="protein sequence ID" value="QNO56889.1"/>
    <property type="molecule type" value="Genomic_DNA"/>
</dbReference>
<dbReference type="AlphaFoldDB" id="A0A7G9Z9F5"/>
<evidence type="ECO:0000313" key="1">
    <source>
        <dbReference type="EMBL" id="QNO56889.1"/>
    </source>
</evidence>